<evidence type="ECO:0000313" key="1">
    <source>
        <dbReference type="EMBL" id="EEP61253.1"/>
    </source>
</evidence>
<accession>C4FI32</accession>
<protein>
    <submittedName>
        <fullName evidence="1">Sulfide-quinone reductase</fullName>
    </submittedName>
</protein>
<proteinExistence type="predicted"/>
<sequence>IIEPTNQVKDCENIYSIGDSAALEGPEWKAKQGHLAEVMARNTAYNIALKEGLEKGNPKTYIEHINILCLMDMGNGGGLAYRDDKKAMLIPLPIIGHWMKKGWGMYYKLSKLGKIPRLPGM</sequence>
<dbReference type="EMBL" id="ABZS01000013">
    <property type="protein sequence ID" value="EEP61253.1"/>
    <property type="molecule type" value="Genomic_DNA"/>
</dbReference>
<gene>
    <name evidence="1" type="ORF">SULYE_0216</name>
</gene>
<feature type="non-terminal residue" evidence="1">
    <location>
        <position position="1"/>
    </location>
</feature>
<dbReference type="AlphaFoldDB" id="C4FI32"/>
<dbReference type="Gene3D" id="3.50.50.100">
    <property type="match status" value="1"/>
</dbReference>
<keyword evidence="2" id="KW-1185">Reference proteome</keyword>
<evidence type="ECO:0000313" key="2">
    <source>
        <dbReference type="Proteomes" id="UP000005540"/>
    </source>
</evidence>
<name>C4FI32_9AQUI</name>
<reference evidence="1 2" key="1">
    <citation type="submission" date="2009-04" db="EMBL/GenBank/DDBJ databases">
        <authorList>
            <person name="Reysenbach A.-L."/>
            <person name="Heidelberg J.F."/>
            <person name="Nelson W.C."/>
        </authorList>
    </citation>
    <scope>NUCLEOTIDE SEQUENCE [LARGE SCALE GENOMIC DNA]</scope>
    <source>
        <strain evidence="1 2">SS-5</strain>
    </source>
</reference>
<organism evidence="1 2">
    <name type="scientific">Sulfurihydrogenibium yellowstonense SS-5</name>
    <dbReference type="NCBI Taxonomy" id="432331"/>
    <lineage>
        <taxon>Bacteria</taxon>
        <taxon>Pseudomonadati</taxon>
        <taxon>Aquificota</taxon>
        <taxon>Aquificia</taxon>
        <taxon>Aquificales</taxon>
        <taxon>Hydrogenothermaceae</taxon>
        <taxon>Sulfurihydrogenibium</taxon>
    </lineage>
</organism>
<comment type="caution">
    <text evidence="1">The sequence shown here is derived from an EMBL/GenBank/DDBJ whole genome shotgun (WGS) entry which is preliminary data.</text>
</comment>
<dbReference type="Proteomes" id="UP000005540">
    <property type="component" value="Unassembled WGS sequence"/>
</dbReference>